<accession>A0AAW8JBR9</accession>
<reference evidence="2" key="1">
    <citation type="submission" date="2023-08" db="EMBL/GenBank/DDBJ databases">
        <title>Emergence of clinically-relevant ST2 carbapenem-resistant Acinetobacter baumannii strains in hospital sewages in Zhejiang, East of China.</title>
        <authorList>
            <person name="Kaichao C."/>
            <person name="Zhang R."/>
        </authorList>
    </citation>
    <scope>NUCLEOTIDE SEQUENCE</scope>
    <source>
        <strain evidence="2">M-RB-37</strain>
    </source>
</reference>
<organism evidence="2 3">
    <name type="scientific">Acinetobacter rudis</name>
    <dbReference type="NCBI Taxonomy" id="632955"/>
    <lineage>
        <taxon>Bacteria</taxon>
        <taxon>Pseudomonadati</taxon>
        <taxon>Pseudomonadota</taxon>
        <taxon>Gammaproteobacteria</taxon>
        <taxon>Moraxellales</taxon>
        <taxon>Moraxellaceae</taxon>
        <taxon>Acinetobacter</taxon>
    </lineage>
</organism>
<dbReference type="EMBL" id="JAVIDL010000021">
    <property type="protein sequence ID" value="MDQ8936303.1"/>
    <property type="molecule type" value="Genomic_DNA"/>
</dbReference>
<dbReference type="Pfam" id="PF01926">
    <property type="entry name" value="MMR_HSR1"/>
    <property type="match status" value="1"/>
</dbReference>
<evidence type="ECO:0000313" key="3">
    <source>
        <dbReference type="Proteomes" id="UP001243844"/>
    </source>
</evidence>
<sequence length="331" mass="36507">MSSLNVFDEFIRKINSDSSLREQDKATVLRNLSTLKDTKVNILITGATGAGKSSTINALFNFDKAKVGTGVDPETMDIKKFELDNIILFDSPGLGDGKEADRKHAKNIINKLVEKDNNGDLLIDLVLVILDGSSRDLGTSFELINNVIIPNLGDDKSRLLIAINQADMAMKGKYWNSEENLPEPKLQEFLDEKVISTQRRIKEATGIDVEPIYYSAGYKDGDDEQQPYNLSKLLTFILRHTKKEKRAVFMQDINKKDEMWEKDDKLEDYQKEIKKSFMESLVESASKGAAQGANIGGAIGSLFGKTGEALGRTVGGVVGGIVGGISSFFGW</sequence>
<evidence type="ECO:0000313" key="2">
    <source>
        <dbReference type="EMBL" id="MDQ8936303.1"/>
    </source>
</evidence>
<dbReference type="InterPro" id="IPR027417">
    <property type="entry name" value="P-loop_NTPase"/>
</dbReference>
<feature type="domain" description="G" evidence="1">
    <location>
        <begin position="42"/>
        <end position="134"/>
    </location>
</feature>
<name>A0AAW8JBR9_9GAMM</name>
<dbReference type="Gene3D" id="3.40.50.300">
    <property type="entry name" value="P-loop containing nucleotide triphosphate hydrolases"/>
    <property type="match status" value="1"/>
</dbReference>
<gene>
    <name evidence="2" type="ORF">RFH47_11300</name>
</gene>
<dbReference type="SUPFAM" id="SSF52540">
    <property type="entry name" value="P-loop containing nucleoside triphosphate hydrolases"/>
    <property type="match status" value="1"/>
</dbReference>
<dbReference type="InterPro" id="IPR006073">
    <property type="entry name" value="GTP-bd"/>
</dbReference>
<comment type="caution">
    <text evidence="2">The sequence shown here is derived from an EMBL/GenBank/DDBJ whole genome shotgun (WGS) entry which is preliminary data.</text>
</comment>
<dbReference type="Proteomes" id="UP001243844">
    <property type="component" value="Unassembled WGS sequence"/>
</dbReference>
<evidence type="ECO:0000259" key="1">
    <source>
        <dbReference type="Pfam" id="PF01926"/>
    </source>
</evidence>
<dbReference type="RefSeq" id="WP_005245141.1">
    <property type="nucleotide sequence ID" value="NZ_JAVIDL010000021.1"/>
</dbReference>
<dbReference type="AlphaFoldDB" id="A0AAW8JBR9"/>
<protein>
    <submittedName>
        <fullName evidence="2">GTPase</fullName>
    </submittedName>
</protein>
<proteinExistence type="predicted"/>
<dbReference type="GO" id="GO:0005525">
    <property type="term" value="F:GTP binding"/>
    <property type="evidence" value="ECO:0007669"/>
    <property type="project" value="InterPro"/>
</dbReference>